<name>A0A7H0VCK8_9FLAO</name>
<feature type="signal peptide" evidence="1">
    <location>
        <begin position="1"/>
        <end position="19"/>
    </location>
</feature>
<keyword evidence="1" id="KW-0732">Signal</keyword>
<accession>A0A7H0VCK8</accession>
<sequence>MRPYFYLCLFLSLGLSALAQKTEIRKSYFFEVNETELQATQIQSLQKLLDSLPNERVLGFALNAYCDGPGSKAHNEALGKNRILSLQNEIQKQFADSSIKHQNFADEGQPDNLYKNSQRRVDLIIQLAPEPDYGPGIAELLKQLCPPPQVFEIDPLKDTILKAKGGSILHIPAKAFSNLRPKEKVRIEFTEVITKSEMLLNNLSTSSNGRMLESGGMFKVEAFQGQRKLKLRKRRDVTFYIPSERSIPGALVFNGNQHDSLANINWTRTNGSTLQSTSMNDFLWCCSLGRNPQPCNFWCRMGSLFGFNKDNAAARSSRSRGGENPCGAFTHFLEKYGVENVDALMLAINSNRQGEAPIKTYEELYSYLRNEERKEMEADIAKGSISSSDLNYYIFNNAQLGWINIDAFSNWQASKLTTLNIPLKPANHVDVKMVFKNRNSILPPNTYRRGNFYYKDIPKGEPVNIIATKYVNGKSFIAVQDYIIGEELGELQFEEVSLEGIKEILAGLNS</sequence>
<dbReference type="AlphaFoldDB" id="A0A7H0VCK8"/>
<keyword evidence="3" id="KW-1185">Reference proteome</keyword>
<dbReference type="KEGG" id="chyd:H4K34_13865"/>
<dbReference type="EMBL" id="CP060139">
    <property type="protein sequence ID" value="QNR23456.1"/>
    <property type="molecule type" value="Genomic_DNA"/>
</dbReference>
<evidence type="ECO:0008006" key="4">
    <source>
        <dbReference type="Google" id="ProtNLM"/>
    </source>
</evidence>
<protein>
    <recommendedName>
        <fullName evidence="4">OmpA-like domain-containing protein</fullName>
    </recommendedName>
</protein>
<dbReference type="Gene3D" id="3.30.1330.60">
    <property type="entry name" value="OmpA-like domain"/>
    <property type="match status" value="1"/>
</dbReference>
<evidence type="ECO:0000313" key="3">
    <source>
        <dbReference type="Proteomes" id="UP000516305"/>
    </source>
</evidence>
<reference evidence="2 3" key="1">
    <citation type="submission" date="2020-08" db="EMBL/GenBank/DDBJ databases">
        <title>Croceimicrobium hydrocarbonivorans gen. nov., sp. nov., a novel marine bacterium isolated from a bacterial consortium that degrades polyethylene terephthalate.</title>
        <authorList>
            <person name="Liu R."/>
        </authorList>
    </citation>
    <scope>NUCLEOTIDE SEQUENCE [LARGE SCALE GENOMIC DNA]</scope>
    <source>
        <strain evidence="2 3">A20-9</strain>
    </source>
</reference>
<dbReference type="InterPro" id="IPR036737">
    <property type="entry name" value="OmpA-like_sf"/>
</dbReference>
<feature type="chain" id="PRO_5028822511" description="OmpA-like domain-containing protein" evidence="1">
    <location>
        <begin position="20"/>
        <end position="510"/>
    </location>
</feature>
<dbReference type="SUPFAM" id="SSF103088">
    <property type="entry name" value="OmpA-like"/>
    <property type="match status" value="1"/>
</dbReference>
<evidence type="ECO:0000313" key="2">
    <source>
        <dbReference type="EMBL" id="QNR23456.1"/>
    </source>
</evidence>
<dbReference type="RefSeq" id="WP_210757987.1">
    <property type="nucleotide sequence ID" value="NZ_CP060139.1"/>
</dbReference>
<organism evidence="2 3">
    <name type="scientific">Croceimicrobium hydrocarbonivorans</name>
    <dbReference type="NCBI Taxonomy" id="2761580"/>
    <lineage>
        <taxon>Bacteria</taxon>
        <taxon>Pseudomonadati</taxon>
        <taxon>Bacteroidota</taxon>
        <taxon>Flavobacteriia</taxon>
        <taxon>Flavobacteriales</taxon>
        <taxon>Owenweeksiaceae</taxon>
        <taxon>Croceimicrobium</taxon>
    </lineage>
</organism>
<proteinExistence type="predicted"/>
<evidence type="ECO:0000256" key="1">
    <source>
        <dbReference type="SAM" id="SignalP"/>
    </source>
</evidence>
<gene>
    <name evidence="2" type="ORF">H4K34_13865</name>
</gene>
<dbReference type="Proteomes" id="UP000516305">
    <property type="component" value="Chromosome"/>
</dbReference>